<proteinExistence type="predicted"/>
<feature type="compositionally biased region" description="Basic and acidic residues" evidence="1">
    <location>
        <begin position="87"/>
        <end position="98"/>
    </location>
</feature>
<feature type="region of interest" description="Disordered" evidence="1">
    <location>
        <begin position="76"/>
        <end position="105"/>
    </location>
</feature>
<gene>
    <name evidence="2" type="ORF">OLEA9_A047695</name>
</gene>
<evidence type="ECO:0000256" key="1">
    <source>
        <dbReference type="SAM" id="MobiDB-lite"/>
    </source>
</evidence>
<sequence>MHAEIEWLLITENEEMKKKVHLFKVEKIALLPLEVANKENVELKAQRKVAYNEVLERITELYPQVDLATMKDEFLLAEPSTPVDDVEGSKGREGETKPQENGVDV</sequence>
<dbReference type="Proteomes" id="UP000594638">
    <property type="component" value="Unassembled WGS sequence"/>
</dbReference>
<dbReference type="AlphaFoldDB" id="A0A8S0USR2"/>
<evidence type="ECO:0000313" key="3">
    <source>
        <dbReference type="Proteomes" id="UP000594638"/>
    </source>
</evidence>
<protein>
    <submittedName>
        <fullName evidence="2">Uncharacterized protein</fullName>
    </submittedName>
</protein>
<keyword evidence="3" id="KW-1185">Reference proteome</keyword>
<dbReference type="EMBL" id="CACTIH010009051">
    <property type="protein sequence ID" value="CAA3021225.1"/>
    <property type="molecule type" value="Genomic_DNA"/>
</dbReference>
<reference evidence="2 3" key="1">
    <citation type="submission" date="2019-12" db="EMBL/GenBank/DDBJ databases">
        <authorList>
            <person name="Alioto T."/>
            <person name="Alioto T."/>
            <person name="Gomez Garrido J."/>
        </authorList>
    </citation>
    <scope>NUCLEOTIDE SEQUENCE [LARGE SCALE GENOMIC DNA]</scope>
</reference>
<accession>A0A8S0USR2</accession>
<comment type="caution">
    <text evidence="2">The sequence shown here is derived from an EMBL/GenBank/DDBJ whole genome shotgun (WGS) entry which is preliminary data.</text>
</comment>
<organism evidence="2 3">
    <name type="scientific">Olea europaea subsp. europaea</name>
    <dbReference type="NCBI Taxonomy" id="158383"/>
    <lineage>
        <taxon>Eukaryota</taxon>
        <taxon>Viridiplantae</taxon>
        <taxon>Streptophyta</taxon>
        <taxon>Embryophyta</taxon>
        <taxon>Tracheophyta</taxon>
        <taxon>Spermatophyta</taxon>
        <taxon>Magnoliopsida</taxon>
        <taxon>eudicotyledons</taxon>
        <taxon>Gunneridae</taxon>
        <taxon>Pentapetalae</taxon>
        <taxon>asterids</taxon>
        <taxon>lamiids</taxon>
        <taxon>Lamiales</taxon>
        <taxon>Oleaceae</taxon>
        <taxon>Oleeae</taxon>
        <taxon>Olea</taxon>
    </lineage>
</organism>
<evidence type="ECO:0000313" key="2">
    <source>
        <dbReference type="EMBL" id="CAA3021225.1"/>
    </source>
</evidence>
<name>A0A8S0USR2_OLEEU</name>
<dbReference type="Gramene" id="OE9A047695T1">
    <property type="protein sequence ID" value="OE9A047695C1"/>
    <property type="gene ID" value="OE9A047695"/>
</dbReference>